<keyword evidence="6" id="KW-1185">Reference proteome</keyword>
<comment type="caution">
    <text evidence="5">The sequence shown here is derived from an EMBL/GenBank/DDBJ whole genome shotgun (WGS) entry which is preliminary data.</text>
</comment>
<dbReference type="InterPro" id="IPR018511">
    <property type="entry name" value="Hemolysin-typ_Ca-bd_CS"/>
</dbReference>
<protein>
    <recommendedName>
        <fullName evidence="7">Calcium-binding protein</fullName>
    </recommendedName>
</protein>
<feature type="region of interest" description="Disordered" evidence="3">
    <location>
        <begin position="347"/>
        <end position="369"/>
    </location>
</feature>
<dbReference type="GO" id="GO:0005576">
    <property type="term" value="C:extracellular region"/>
    <property type="evidence" value="ECO:0007669"/>
    <property type="project" value="UniProtKB-SubCell"/>
</dbReference>
<dbReference type="GO" id="GO:0005509">
    <property type="term" value="F:calcium ion binding"/>
    <property type="evidence" value="ECO:0007669"/>
    <property type="project" value="InterPro"/>
</dbReference>
<evidence type="ECO:0000313" key="5">
    <source>
        <dbReference type="EMBL" id="GEC20740.1"/>
    </source>
</evidence>
<dbReference type="EMBL" id="BJNG01000023">
    <property type="protein sequence ID" value="GEC20740.1"/>
    <property type="molecule type" value="Genomic_DNA"/>
</dbReference>
<dbReference type="SUPFAM" id="SSF51120">
    <property type="entry name" value="beta-Roll"/>
    <property type="match status" value="1"/>
</dbReference>
<gene>
    <name evidence="5" type="ORF">PHY01_30230</name>
</gene>
<sequence>MRGRAAGLPAPIGVGLVIRRRSVLYAATGTVVVLAATTTAATYALYSDFDTATGGSATAATVALGSEDAEPPSLTYPPMQLVGEVREGALTVDYRGTVPADVTVSVEPGAVAGLCVDGPGGPQNTPGTTVLVGIGGAAETEYCSFLGGPGATVAEDVPPGSPVTTDITLRLTENTGGIRIDVADVLVVEARGGFTDVVRGTLAAVVDPVVLSPEEQQLAAEVSAAPDGLAAALAAPPARQGVLPIDPALVPPECRDAGMEFRLDQVVQLTPRDRPWVADEVRGAPAEPLLIFGTDGDDEITGSAASDCIVGGDGADDIRGGDGDDVLVGGPAADVLDGGRGADRLVGGAGSDELIGGPGTDRFDGGPDGATCDVTSDDTAVRCAAPVVPAAPPPPTAPTSSPVPAPSPAPTAERAPAPAVPEEPPAEVPPGPDEPGAVATTPPADGTASDGAA</sequence>
<keyword evidence="4" id="KW-1133">Transmembrane helix</keyword>
<dbReference type="PROSITE" id="PS00330">
    <property type="entry name" value="HEMOLYSIN_CALCIUM"/>
    <property type="match status" value="3"/>
</dbReference>
<dbReference type="Proteomes" id="UP000320338">
    <property type="component" value="Unassembled WGS sequence"/>
</dbReference>
<organism evidence="5 6">
    <name type="scientific">Pseudonocardia hydrocarbonoxydans</name>
    <dbReference type="NCBI Taxonomy" id="76726"/>
    <lineage>
        <taxon>Bacteria</taxon>
        <taxon>Bacillati</taxon>
        <taxon>Actinomycetota</taxon>
        <taxon>Actinomycetes</taxon>
        <taxon>Pseudonocardiales</taxon>
        <taxon>Pseudonocardiaceae</taxon>
        <taxon>Pseudonocardia</taxon>
    </lineage>
</organism>
<keyword evidence="4" id="KW-0812">Transmembrane</keyword>
<dbReference type="PANTHER" id="PTHR38340:SF1">
    <property type="entry name" value="S-LAYER PROTEIN"/>
    <property type="match status" value="1"/>
</dbReference>
<dbReference type="InterPro" id="IPR011049">
    <property type="entry name" value="Serralysin-like_metalloprot_C"/>
</dbReference>
<feature type="compositionally biased region" description="Pro residues" evidence="3">
    <location>
        <begin position="418"/>
        <end position="433"/>
    </location>
</feature>
<feature type="transmembrane region" description="Helical" evidence="4">
    <location>
        <begin position="23"/>
        <end position="46"/>
    </location>
</feature>
<evidence type="ECO:0000313" key="6">
    <source>
        <dbReference type="Proteomes" id="UP000320338"/>
    </source>
</evidence>
<evidence type="ECO:0000256" key="2">
    <source>
        <dbReference type="ARBA" id="ARBA00022525"/>
    </source>
</evidence>
<evidence type="ECO:0000256" key="4">
    <source>
        <dbReference type="SAM" id="Phobius"/>
    </source>
</evidence>
<evidence type="ECO:0000256" key="3">
    <source>
        <dbReference type="SAM" id="MobiDB-lite"/>
    </source>
</evidence>
<dbReference type="PANTHER" id="PTHR38340">
    <property type="entry name" value="S-LAYER PROTEIN"/>
    <property type="match status" value="1"/>
</dbReference>
<accession>A0A4Y3WRM9</accession>
<evidence type="ECO:0000256" key="1">
    <source>
        <dbReference type="ARBA" id="ARBA00004613"/>
    </source>
</evidence>
<dbReference type="AlphaFoldDB" id="A0A4Y3WRM9"/>
<dbReference type="Pfam" id="PF00353">
    <property type="entry name" value="HemolysinCabind"/>
    <property type="match status" value="1"/>
</dbReference>
<comment type="subcellular location">
    <subcellularLocation>
        <location evidence="1">Secreted</location>
    </subcellularLocation>
</comment>
<dbReference type="InterPro" id="IPR001343">
    <property type="entry name" value="Hemolysn_Ca-bd"/>
</dbReference>
<feature type="compositionally biased region" description="Pro residues" evidence="3">
    <location>
        <begin position="389"/>
        <end position="409"/>
    </location>
</feature>
<evidence type="ECO:0008006" key="7">
    <source>
        <dbReference type="Google" id="ProtNLM"/>
    </source>
</evidence>
<dbReference type="Gene3D" id="2.150.10.10">
    <property type="entry name" value="Serralysin-like metalloprotease, C-terminal"/>
    <property type="match status" value="1"/>
</dbReference>
<name>A0A4Y3WRM9_9PSEU</name>
<keyword evidence="4" id="KW-0472">Membrane</keyword>
<feature type="region of interest" description="Disordered" evidence="3">
    <location>
        <begin position="386"/>
        <end position="453"/>
    </location>
</feature>
<reference evidence="5 6" key="1">
    <citation type="submission" date="2019-06" db="EMBL/GenBank/DDBJ databases">
        <title>Whole genome shotgun sequence of Pseudonocardia hydrocarbonoxydans NBRC 14498.</title>
        <authorList>
            <person name="Hosoyama A."/>
            <person name="Uohara A."/>
            <person name="Ohji S."/>
            <person name="Ichikawa N."/>
        </authorList>
    </citation>
    <scope>NUCLEOTIDE SEQUENCE [LARGE SCALE GENOMIC DNA]</scope>
    <source>
        <strain evidence="5 6">NBRC 14498</strain>
    </source>
</reference>
<proteinExistence type="predicted"/>
<keyword evidence="2" id="KW-0964">Secreted</keyword>
<dbReference type="PRINTS" id="PR00313">
    <property type="entry name" value="CABNDNGRPT"/>
</dbReference>
<dbReference type="InterPro" id="IPR050557">
    <property type="entry name" value="RTX_toxin/Mannuronan_C5-epim"/>
</dbReference>